<feature type="binding site" evidence="8">
    <location>
        <position position="148"/>
    </location>
    <ligand>
        <name>ATP</name>
        <dbReference type="ChEBI" id="CHEBI:30616"/>
    </ligand>
</feature>
<keyword evidence="15" id="KW-1185">Reference proteome</keyword>
<dbReference type="GO" id="GO:0005737">
    <property type="term" value="C:cytoplasm"/>
    <property type="evidence" value="ECO:0007669"/>
    <property type="project" value="UniProtKB-SubCell"/>
</dbReference>
<comment type="similarity">
    <text evidence="1 8 11">Belongs to the DnaA family.</text>
</comment>
<dbReference type="SUPFAM" id="SSF48295">
    <property type="entry name" value="TrpR-like"/>
    <property type="match status" value="1"/>
</dbReference>
<keyword evidence="2 8" id="KW-0963">Cytoplasm</keyword>
<comment type="subcellular location">
    <subcellularLocation>
        <location evidence="8">Cytoplasm</location>
    </subcellularLocation>
</comment>
<evidence type="ECO:0000256" key="3">
    <source>
        <dbReference type="ARBA" id="ARBA00022705"/>
    </source>
</evidence>
<reference evidence="14 15" key="1">
    <citation type="submission" date="2018-05" db="EMBL/GenBank/DDBJ databases">
        <title>Novel Campyloabacter and Helicobacter Species and Strains.</title>
        <authorList>
            <person name="Mannion A.J."/>
            <person name="Shen Z."/>
            <person name="Fox J.G."/>
        </authorList>
    </citation>
    <scope>NUCLEOTIDE SEQUENCE [LARGE SCALE GENOMIC DNA]</scope>
    <source>
        <strain evidence="15">MIT17-664</strain>
    </source>
</reference>
<dbReference type="SMART" id="SM00382">
    <property type="entry name" value="AAA"/>
    <property type="match status" value="1"/>
</dbReference>
<feature type="region of interest" description="Domain IV, binds dsDNA" evidence="8">
    <location>
        <begin position="317"/>
        <end position="440"/>
    </location>
</feature>
<dbReference type="GO" id="GO:0005524">
    <property type="term" value="F:ATP binding"/>
    <property type="evidence" value="ECO:0007669"/>
    <property type="project" value="UniProtKB-UniRule"/>
</dbReference>
<dbReference type="SMART" id="SM00760">
    <property type="entry name" value="Bac_DnaA_C"/>
    <property type="match status" value="1"/>
</dbReference>
<gene>
    <name evidence="8" type="primary">dnaA</name>
    <name evidence="14" type="ORF">CQA69_03840</name>
</gene>
<dbReference type="RefSeq" id="WP_137620508.1">
    <property type="nucleotide sequence ID" value="NZ_NXLZ01000005.1"/>
</dbReference>
<evidence type="ECO:0000256" key="5">
    <source>
        <dbReference type="ARBA" id="ARBA00022840"/>
    </source>
</evidence>
<dbReference type="InterPro" id="IPR013159">
    <property type="entry name" value="DnaA_C"/>
</dbReference>
<dbReference type="Gene3D" id="1.10.8.60">
    <property type="match status" value="1"/>
</dbReference>
<keyword evidence="3 8" id="KW-0235">DNA replication</keyword>
<dbReference type="InterPro" id="IPR010921">
    <property type="entry name" value="Trp_repressor/repl_initiator"/>
</dbReference>
<feature type="binding site" evidence="8">
    <location>
        <position position="149"/>
    </location>
    <ligand>
        <name>ATP</name>
        <dbReference type="ChEBI" id="CHEBI:30616"/>
    </ligand>
</feature>
<evidence type="ECO:0000256" key="2">
    <source>
        <dbReference type="ARBA" id="ARBA00022490"/>
    </source>
</evidence>
<feature type="binding site" evidence="8">
    <location>
        <position position="150"/>
    </location>
    <ligand>
        <name>ATP</name>
        <dbReference type="ChEBI" id="CHEBI:30616"/>
    </ligand>
</feature>
<dbReference type="CDD" id="cd06571">
    <property type="entry name" value="Bac_DnaA_C"/>
    <property type="match status" value="1"/>
</dbReference>
<evidence type="ECO:0000256" key="8">
    <source>
        <dbReference type="HAMAP-Rule" id="MF_00377"/>
    </source>
</evidence>
<dbReference type="InterPro" id="IPR024633">
    <property type="entry name" value="DnaA_N_dom"/>
</dbReference>
<evidence type="ECO:0000256" key="10">
    <source>
        <dbReference type="RuleBase" id="RU000577"/>
    </source>
</evidence>
<feature type="region of interest" description="Domain I, interacts with DnaA modulators" evidence="8">
    <location>
        <begin position="1"/>
        <end position="83"/>
    </location>
</feature>
<dbReference type="InterPro" id="IPR013317">
    <property type="entry name" value="DnaA_dom"/>
</dbReference>
<dbReference type="InterPro" id="IPR027417">
    <property type="entry name" value="P-loop_NTPase"/>
</dbReference>
<evidence type="ECO:0000259" key="13">
    <source>
        <dbReference type="SMART" id="SM00760"/>
    </source>
</evidence>
<evidence type="ECO:0000313" key="15">
    <source>
        <dbReference type="Proteomes" id="UP000308838"/>
    </source>
</evidence>
<dbReference type="InterPro" id="IPR020591">
    <property type="entry name" value="Chromosome_initiator_DnaA-like"/>
</dbReference>
<evidence type="ECO:0000313" key="14">
    <source>
        <dbReference type="EMBL" id="TKX31087.1"/>
    </source>
</evidence>
<feature type="region of interest" description="Domain III, AAA+ region" evidence="8">
    <location>
        <begin position="100"/>
        <end position="316"/>
    </location>
</feature>
<dbReference type="OrthoDB" id="9807019at2"/>
<dbReference type="PRINTS" id="PR00051">
    <property type="entry name" value="DNAA"/>
</dbReference>
<keyword evidence="4 8" id="KW-0547">Nucleotide-binding</keyword>
<comment type="subunit">
    <text evidence="8">Oligomerizes as a right-handed, spiral filament on DNA at oriC.</text>
</comment>
<dbReference type="InterPro" id="IPR001957">
    <property type="entry name" value="Chromosome_initiator_DnaA"/>
</dbReference>
<name>A0A4U7BS62_9BACT</name>
<dbReference type="Gene3D" id="1.10.1750.10">
    <property type="match status" value="1"/>
</dbReference>
<dbReference type="Gene3D" id="3.30.300.180">
    <property type="match status" value="1"/>
</dbReference>
<dbReference type="GO" id="GO:0008289">
    <property type="term" value="F:lipid binding"/>
    <property type="evidence" value="ECO:0007669"/>
    <property type="project" value="UniProtKB-KW"/>
</dbReference>
<comment type="function">
    <text evidence="8 10">Plays an essential role in the initiation and regulation of chromosomal replication. ATP-DnaA binds to the origin of replication (oriC) to initiate formation of the DNA replication initiation complex once per cell cycle. Binds the DnaA box (a 9 base pair repeat at the origin) and separates the double-stranded (ds)DNA. Forms a right-handed helical filament on oriC DNA; dsDNA binds to the exterior of the filament while single-stranded (ss)DNA is stabiized in the filament's interior. The ATP-DnaA-oriC complex binds and stabilizes one strand of the AT-rich DNA unwinding element (DUE), permitting loading of DNA polymerase. After initiation quickly degrades to an ADP-DnaA complex that is not apt for DNA replication. Binds acidic phospholipids.</text>
</comment>
<dbReference type="AlphaFoldDB" id="A0A4U7BS62"/>
<evidence type="ECO:0000256" key="6">
    <source>
        <dbReference type="ARBA" id="ARBA00023121"/>
    </source>
</evidence>
<comment type="caution">
    <text evidence="14">The sequence shown here is derived from an EMBL/GenBank/DDBJ whole genome shotgun (WGS) entry which is preliminary data.</text>
</comment>
<dbReference type="InterPro" id="IPR003593">
    <property type="entry name" value="AAA+_ATPase"/>
</dbReference>
<dbReference type="Gene3D" id="3.40.50.300">
    <property type="entry name" value="P-loop containing nucleotide triphosphate hydrolases"/>
    <property type="match status" value="1"/>
</dbReference>
<dbReference type="PANTHER" id="PTHR30050:SF2">
    <property type="entry name" value="CHROMOSOMAL REPLICATION INITIATOR PROTEIN DNAA"/>
    <property type="match status" value="1"/>
</dbReference>
<dbReference type="Pfam" id="PF08299">
    <property type="entry name" value="Bac_DnaA_C"/>
    <property type="match status" value="1"/>
</dbReference>
<dbReference type="GO" id="GO:0003688">
    <property type="term" value="F:DNA replication origin binding"/>
    <property type="evidence" value="ECO:0007669"/>
    <property type="project" value="UniProtKB-UniRule"/>
</dbReference>
<sequence length="440" mass="49930">MSPNDILQNLKKELSENEYENYISTLKFNEKQSKADLLVFNAPNELIAKFIQTKYAHQISHFYEVQSGIKANIKIQAQNQKHTKSTIKIDIANIKAQSTILNPSFTFESFVVGDSNKYAYGACRAVAHKDKLGKLYNPIFVYGSTGLGKTHLLQAVGNASLEMGKKVIYATSENFVNEFTSNLKNGSLDKFHDKYRNCDVLLIDDVQFLGKTDKIQEEFFFIFNEIKNNDGQIIMTSDNPPNLLKGITERLKSRFSHGIIADITPPQLDTKIAIIRKKCEFNDINLSSDIINYIATSLGDNIREIEGIIISLNAYANIVGQEITLELAKSVMKDHIKEKKENISIEDILTLVCKEFNIKPSDVKSNKKTQNVVTARRIAIYLSRELTSLTFSQLANFFMMKDHTAISHSVKKIKELMEENNEIKIKIEELKNKILAKSQI</sequence>
<feature type="binding site" evidence="8">
    <location>
        <position position="146"/>
    </location>
    <ligand>
        <name>ATP</name>
        <dbReference type="ChEBI" id="CHEBI:30616"/>
    </ligand>
</feature>
<dbReference type="Pfam" id="PF11638">
    <property type="entry name" value="DnaA_N"/>
    <property type="match status" value="1"/>
</dbReference>
<keyword evidence="7 8" id="KW-0238">DNA-binding</keyword>
<proteinExistence type="inferred from homology"/>
<comment type="caution">
    <text evidence="8">Lacks conserved residue(s) required for the propagation of feature annotation.</text>
</comment>
<keyword evidence="5 8" id="KW-0067">ATP-binding</keyword>
<dbReference type="CDD" id="cd00009">
    <property type="entry name" value="AAA"/>
    <property type="match status" value="1"/>
</dbReference>
<comment type="domain">
    <text evidence="8">Domain I is involved in oligomerization and binding regulators, domain II is flexibile and of varying length in different bacteria, domain III forms the AAA+ region, while domain IV binds dsDNA.</text>
</comment>
<dbReference type="SUPFAM" id="SSF52540">
    <property type="entry name" value="P-loop containing nucleoside triphosphate hydrolases"/>
    <property type="match status" value="1"/>
</dbReference>
<dbReference type="GO" id="GO:0005886">
    <property type="term" value="C:plasma membrane"/>
    <property type="evidence" value="ECO:0007669"/>
    <property type="project" value="TreeGrafter"/>
</dbReference>
<feature type="domain" description="AAA+ ATPase" evidence="12">
    <location>
        <begin position="135"/>
        <end position="265"/>
    </location>
</feature>
<protein>
    <recommendedName>
        <fullName evidence="8 9">Chromosomal replication initiator protein DnaA</fullName>
    </recommendedName>
</protein>
<evidence type="ECO:0000259" key="12">
    <source>
        <dbReference type="SMART" id="SM00382"/>
    </source>
</evidence>
<keyword evidence="6 8" id="KW-0446">Lipid-binding</keyword>
<evidence type="ECO:0000256" key="4">
    <source>
        <dbReference type="ARBA" id="ARBA00022741"/>
    </source>
</evidence>
<dbReference type="InterPro" id="IPR038454">
    <property type="entry name" value="DnaA_N_sf"/>
</dbReference>
<dbReference type="Proteomes" id="UP000308838">
    <property type="component" value="Unassembled WGS sequence"/>
</dbReference>
<dbReference type="PANTHER" id="PTHR30050">
    <property type="entry name" value="CHROMOSOMAL REPLICATION INITIATOR PROTEIN DNAA"/>
    <property type="match status" value="1"/>
</dbReference>
<accession>A0A4U7BS62</accession>
<dbReference type="EMBL" id="NXLZ01000005">
    <property type="protein sequence ID" value="TKX31087.1"/>
    <property type="molecule type" value="Genomic_DNA"/>
</dbReference>
<dbReference type="GO" id="GO:0006275">
    <property type="term" value="P:regulation of DNA replication"/>
    <property type="evidence" value="ECO:0007669"/>
    <property type="project" value="UniProtKB-UniRule"/>
</dbReference>
<evidence type="ECO:0000256" key="9">
    <source>
        <dbReference type="NCBIfam" id="TIGR00362"/>
    </source>
</evidence>
<dbReference type="Pfam" id="PF00308">
    <property type="entry name" value="Bac_DnaA"/>
    <property type="match status" value="1"/>
</dbReference>
<dbReference type="HAMAP" id="MF_00377">
    <property type="entry name" value="DnaA_bact"/>
    <property type="match status" value="1"/>
</dbReference>
<evidence type="ECO:0000256" key="1">
    <source>
        <dbReference type="ARBA" id="ARBA00006583"/>
    </source>
</evidence>
<dbReference type="NCBIfam" id="TIGR00362">
    <property type="entry name" value="DnaA"/>
    <property type="match status" value="1"/>
</dbReference>
<organism evidence="14 15">
    <name type="scientific">Campylobacter estrildidarum</name>
    <dbReference type="NCBI Taxonomy" id="2510189"/>
    <lineage>
        <taxon>Bacteria</taxon>
        <taxon>Pseudomonadati</taxon>
        <taxon>Campylobacterota</taxon>
        <taxon>Epsilonproteobacteria</taxon>
        <taxon>Campylobacterales</taxon>
        <taxon>Campylobacteraceae</taxon>
        <taxon>Campylobacter</taxon>
    </lineage>
</organism>
<dbReference type="GO" id="GO:0006270">
    <property type="term" value="P:DNA replication initiation"/>
    <property type="evidence" value="ECO:0007669"/>
    <property type="project" value="UniProtKB-UniRule"/>
</dbReference>
<evidence type="ECO:0000256" key="11">
    <source>
        <dbReference type="RuleBase" id="RU004227"/>
    </source>
</evidence>
<evidence type="ECO:0000256" key="7">
    <source>
        <dbReference type="ARBA" id="ARBA00023125"/>
    </source>
</evidence>
<feature type="domain" description="Chromosomal replication initiator DnaA C-terminal" evidence="13">
    <location>
        <begin position="344"/>
        <end position="413"/>
    </location>
</feature>